<dbReference type="EMBL" id="JBHSGN010000122">
    <property type="protein sequence ID" value="MFC4676183.1"/>
    <property type="molecule type" value="Genomic_DNA"/>
</dbReference>
<keyword evidence="2" id="KW-1185">Reference proteome</keyword>
<proteinExistence type="predicted"/>
<dbReference type="RefSeq" id="WP_380000151.1">
    <property type="nucleotide sequence ID" value="NZ_JBHSGN010000122.1"/>
</dbReference>
<dbReference type="Proteomes" id="UP001596023">
    <property type="component" value="Unassembled WGS sequence"/>
</dbReference>
<sequence>MEEIKASDLMIGNRIFRKYYNPEPNNETYAYHEVQVIGIYKDTIYCTPIDSKQILKIKDAYPIPLTEDILLKAGAKRLGENKVAIMLNDPSTHLILMRIGTHWYPEIEQIGEFISDGVNTVHLNFIDYVHQAQRLFKSLTGNDLKIEV</sequence>
<accession>A0ABV9L1K9</accession>
<comment type="caution">
    <text evidence="1">The sequence shown here is derived from an EMBL/GenBank/DDBJ whole genome shotgun (WGS) entry which is preliminary data.</text>
</comment>
<protein>
    <submittedName>
        <fullName evidence="1">Uncharacterized protein</fullName>
    </submittedName>
</protein>
<organism evidence="1 2">
    <name type="scientific">Dysgonomonas termitidis</name>
    <dbReference type="NCBI Taxonomy" id="1516126"/>
    <lineage>
        <taxon>Bacteria</taxon>
        <taxon>Pseudomonadati</taxon>
        <taxon>Bacteroidota</taxon>
        <taxon>Bacteroidia</taxon>
        <taxon>Bacteroidales</taxon>
        <taxon>Dysgonomonadaceae</taxon>
        <taxon>Dysgonomonas</taxon>
    </lineage>
</organism>
<gene>
    <name evidence="1" type="ORF">ACFO6W_21075</name>
</gene>
<evidence type="ECO:0000313" key="2">
    <source>
        <dbReference type="Proteomes" id="UP001596023"/>
    </source>
</evidence>
<reference evidence="2" key="1">
    <citation type="journal article" date="2019" name="Int. J. Syst. Evol. Microbiol.">
        <title>The Global Catalogue of Microorganisms (GCM) 10K type strain sequencing project: providing services to taxonomists for standard genome sequencing and annotation.</title>
        <authorList>
            <consortium name="The Broad Institute Genomics Platform"/>
            <consortium name="The Broad Institute Genome Sequencing Center for Infectious Disease"/>
            <person name="Wu L."/>
            <person name="Ma J."/>
        </authorList>
    </citation>
    <scope>NUCLEOTIDE SEQUENCE [LARGE SCALE GENOMIC DNA]</scope>
    <source>
        <strain evidence="2">CCUG 66188</strain>
    </source>
</reference>
<evidence type="ECO:0000313" key="1">
    <source>
        <dbReference type="EMBL" id="MFC4676183.1"/>
    </source>
</evidence>
<name>A0ABV9L1K9_9BACT</name>